<name>A0A1G6YDW8_9GAMM</name>
<dbReference type="InterPro" id="IPR020056">
    <property type="entry name" value="Rbsml_bL25/Gln-tRNA_synth_N"/>
</dbReference>
<dbReference type="InterPro" id="IPR020930">
    <property type="entry name" value="Ribosomal_uL5_bac-type"/>
</dbReference>
<keyword evidence="4 5" id="KW-0687">Ribonucleoprotein</keyword>
<dbReference type="NCBIfam" id="NF004612">
    <property type="entry name" value="PRK05943.1"/>
    <property type="match status" value="1"/>
</dbReference>
<feature type="region of interest" description="Disordered" evidence="6">
    <location>
        <begin position="1"/>
        <end position="23"/>
    </location>
</feature>
<dbReference type="Pfam" id="PF01386">
    <property type="entry name" value="Ribosomal_L25p"/>
    <property type="match status" value="1"/>
</dbReference>
<dbReference type="Pfam" id="PF14693">
    <property type="entry name" value="Ribosomal_TL5_C"/>
    <property type="match status" value="1"/>
</dbReference>
<keyword evidence="2 5" id="KW-0694">RNA-binding</keyword>
<dbReference type="GO" id="GO:0006412">
    <property type="term" value="P:translation"/>
    <property type="evidence" value="ECO:0007669"/>
    <property type="project" value="UniProtKB-UniRule"/>
</dbReference>
<dbReference type="RefSeq" id="WP_091243902.1">
    <property type="nucleotide sequence ID" value="NZ_FNAG01000009.1"/>
</dbReference>
<dbReference type="HAMAP" id="MF_01336">
    <property type="entry name" value="Ribosomal_bL25"/>
    <property type="match status" value="1"/>
</dbReference>
<evidence type="ECO:0000313" key="10">
    <source>
        <dbReference type="Proteomes" id="UP000199603"/>
    </source>
</evidence>
<evidence type="ECO:0000259" key="8">
    <source>
        <dbReference type="Pfam" id="PF14693"/>
    </source>
</evidence>
<dbReference type="GO" id="GO:0008097">
    <property type="term" value="F:5S rRNA binding"/>
    <property type="evidence" value="ECO:0007669"/>
    <property type="project" value="InterPro"/>
</dbReference>
<dbReference type="PANTHER" id="PTHR33284">
    <property type="entry name" value="RIBOSOMAL PROTEIN L25/GLN-TRNA SYNTHETASE, ANTI-CODON-BINDING DOMAIN-CONTAINING PROTEIN"/>
    <property type="match status" value="1"/>
</dbReference>
<evidence type="ECO:0000256" key="3">
    <source>
        <dbReference type="ARBA" id="ARBA00022980"/>
    </source>
</evidence>
<dbReference type="HAMAP" id="MF_01334">
    <property type="entry name" value="Ribosomal_bL25_CTC"/>
    <property type="match status" value="1"/>
</dbReference>
<keyword evidence="3 5" id="KW-0689">Ribosomal protein</keyword>
<dbReference type="Gene3D" id="2.170.120.20">
    <property type="entry name" value="Ribosomal protein L25, beta domain"/>
    <property type="match status" value="1"/>
</dbReference>
<evidence type="ECO:0000259" key="7">
    <source>
        <dbReference type="Pfam" id="PF01386"/>
    </source>
</evidence>
<comment type="function">
    <text evidence="5">This is one of the proteins that binds to the 5S RNA in the ribosome where it forms part of the central protuberance.</text>
</comment>
<dbReference type="CDD" id="cd00495">
    <property type="entry name" value="Ribosomal_L25_TL5_CTC"/>
    <property type="match status" value="1"/>
</dbReference>
<dbReference type="FunFam" id="2.40.240.10:FF:000002">
    <property type="entry name" value="50S ribosomal protein L25"/>
    <property type="match status" value="1"/>
</dbReference>
<dbReference type="PANTHER" id="PTHR33284:SF1">
    <property type="entry name" value="RIBOSOMAL PROTEIN L25_GLN-TRNA SYNTHETASE, ANTI-CODON-BINDING DOMAIN-CONTAINING PROTEIN"/>
    <property type="match status" value="1"/>
</dbReference>
<keyword evidence="10" id="KW-1185">Reference proteome</keyword>
<feature type="compositionally biased region" description="Basic and acidic residues" evidence="6">
    <location>
        <begin position="1"/>
        <end position="16"/>
    </location>
</feature>
<dbReference type="AlphaFoldDB" id="A0A1G6YDW8"/>
<dbReference type="InterPro" id="IPR029751">
    <property type="entry name" value="Ribosomal_L25_dom"/>
</dbReference>
<evidence type="ECO:0000256" key="1">
    <source>
        <dbReference type="ARBA" id="ARBA00022730"/>
    </source>
</evidence>
<dbReference type="GO" id="GO:0022625">
    <property type="term" value="C:cytosolic large ribosomal subunit"/>
    <property type="evidence" value="ECO:0007669"/>
    <property type="project" value="TreeGrafter"/>
</dbReference>
<dbReference type="InterPro" id="IPR037121">
    <property type="entry name" value="Ribosomal_bL25_C"/>
</dbReference>
<dbReference type="InterPro" id="IPR011035">
    <property type="entry name" value="Ribosomal_bL25/Gln-tRNA_synth"/>
</dbReference>
<protein>
    <recommendedName>
        <fullName evidence="5">Large ribosomal subunit protein bL25</fullName>
    </recommendedName>
    <alternativeName>
        <fullName evidence="5">General stress protein CTC</fullName>
    </alternativeName>
</protein>
<organism evidence="9 10">
    <name type="scientific">Aquimonas voraii</name>
    <dbReference type="NCBI Taxonomy" id="265719"/>
    <lineage>
        <taxon>Bacteria</taxon>
        <taxon>Pseudomonadati</taxon>
        <taxon>Pseudomonadota</taxon>
        <taxon>Gammaproteobacteria</taxon>
        <taxon>Lysobacterales</taxon>
        <taxon>Lysobacteraceae</taxon>
        <taxon>Aquimonas</taxon>
    </lineage>
</organism>
<dbReference type="Gene3D" id="2.40.240.10">
    <property type="entry name" value="Ribosomal Protein L25, Chain P"/>
    <property type="match status" value="1"/>
</dbReference>
<dbReference type="InterPro" id="IPR020055">
    <property type="entry name" value="Ribosomal_bL25_short"/>
</dbReference>
<comment type="subunit">
    <text evidence="5">Part of the 50S ribosomal subunit; part of the 5S rRNA/L5/L18/L25 subcomplex. Contacts the 5S rRNA. Binds to the 5S rRNA independently of L5 and L18.</text>
</comment>
<dbReference type="GO" id="GO:0003735">
    <property type="term" value="F:structural constituent of ribosome"/>
    <property type="evidence" value="ECO:0007669"/>
    <property type="project" value="InterPro"/>
</dbReference>
<reference evidence="9 10" key="1">
    <citation type="submission" date="2016-10" db="EMBL/GenBank/DDBJ databases">
        <authorList>
            <person name="de Groot N.N."/>
        </authorList>
    </citation>
    <scope>NUCLEOTIDE SEQUENCE [LARGE SCALE GENOMIC DNA]</scope>
    <source>
        <strain evidence="9 10">DSM 16957</strain>
    </source>
</reference>
<dbReference type="InterPro" id="IPR020057">
    <property type="entry name" value="Ribosomal_bL25_b-dom"/>
</dbReference>
<dbReference type="NCBIfam" id="NF004130">
    <property type="entry name" value="PRK05618.1-5"/>
    <property type="match status" value="1"/>
</dbReference>
<dbReference type="NCBIfam" id="NF004128">
    <property type="entry name" value="PRK05618.1-2"/>
    <property type="match status" value="1"/>
</dbReference>
<evidence type="ECO:0000256" key="5">
    <source>
        <dbReference type="HAMAP-Rule" id="MF_01334"/>
    </source>
</evidence>
<dbReference type="NCBIfam" id="TIGR00731">
    <property type="entry name" value="bL25_bact_ctc"/>
    <property type="match status" value="1"/>
</dbReference>
<sequence>MATQHEIKATVRKDAGKGASRRLRRSGQVPAVVYGGHAEPTSIEILHNTVWLASAHEWFYSSIIDLNVDGQVQKVILRDMQRHPVKPLIMHMDFLRVSADELIRVRVPLHFLNQDTSPAGKAGGVVITHEVNEVEVSCLPGNLPEFIEVDLAALKAGDTVHLSDIKLPAGVTIPELKLGKEHDVAVVIARQSKAGESEEAAEEKK</sequence>
<dbReference type="STRING" id="265719.SAMN04488509_109119"/>
<dbReference type="SUPFAM" id="SSF50715">
    <property type="entry name" value="Ribosomal protein L25-like"/>
    <property type="match status" value="1"/>
</dbReference>
<comment type="similarity">
    <text evidence="5">Belongs to the bacterial ribosomal protein bL25 family. CTC subfamily.</text>
</comment>
<evidence type="ECO:0000256" key="6">
    <source>
        <dbReference type="SAM" id="MobiDB-lite"/>
    </source>
</evidence>
<feature type="domain" description="Large ribosomal subunit protein bL25 beta" evidence="8">
    <location>
        <begin position="103"/>
        <end position="187"/>
    </location>
</feature>
<evidence type="ECO:0000313" key="9">
    <source>
        <dbReference type="EMBL" id="SDD88558.1"/>
    </source>
</evidence>
<proteinExistence type="inferred from homology"/>
<dbReference type="Proteomes" id="UP000199603">
    <property type="component" value="Unassembled WGS sequence"/>
</dbReference>
<dbReference type="EMBL" id="FNAG01000009">
    <property type="protein sequence ID" value="SDD88558.1"/>
    <property type="molecule type" value="Genomic_DNA"/>
</dbReference>
<evidence type="ECO:0000256" key="2">
    <source>
        <dbReference type="ARBA" id="ARBA00022884"/>
    </source>
</evidence>
<gene>
    <name evidence="5" type="primary">rplY</name>
    <name evidence="5" type="synonym">ctc</name>
    <name evidence="9" type="ORF">SAMN04488509_109119</name>
</gene>
<keyword evidence="1 5" id="KW-0699">rRNA-binding</keyword>
<dbReference type="OrthoDB" id="9806411at2"/>
<evidence type="ECO:0000256" key="4">
    <source>
        <dbReference type="ARBA" id="ARBA00023274"/>
    </source>
</evidence>
<feature type="domain" description="Large ribosomal subunit protein bL25 L25" evidence="7">
    <location>
        <begin position="7"/>
        <end position="94"/>
    </location>
</feature>
<accession>A0A1G6YDW8</accession>
<dbReference type="InterPro" id="IPR001021">
    <property type="entry name" value="Ribosomal_bL25_long"/>
</dbReference>